<dbReference type="STRING" id="1224947.SAMN05216480_10629"/>
<keyword evidence="1" id="KW-1133">Transmembrane helix</keyword>
<proteinExistence type="predicted"/>
<keyword evidence="1" id="KW-0472">Membrane</keyword>
<evidence type="ECO:0000256" key="1">
    <source>
        <dbReference type="SAM" id="Phobius"/>
    </source>
</evidence>
<dbReference type="AlphaFoldDB" id="A0A1I7GVZ0"/>
<accession>A0A1I7GVZ0</accession>
<dbReference type="Proteomes" id="UP000199138">
    <property type="component" value="Unassembled WGS sequence"/>
</dbReference>
<name>A0A1I7GVZ0_9FLAO</name>
<feature type="transmembrane region" description="Helical" evidence="1">
    <location>
        <begin position="109"/>
        <end position="127"/>
    </location>
</feature>
<evidence type="ECO:0000313" key="3">
    <source>
        <dbReference type="Proteomes" id="UP000199138"/>
    </source>
</evidence>
<sequence>MKLNQGHKKVLSTIYKRKSEAMHRSEILKIGLTVYENPSQLLHELLSWDLIETEGDDTIFYLTPEAYDFIENGFPDSYFEDEIVEESSKTPVEVIQRMLFDSPKKFKRLAYITIFSLGILYGIYKILNP</sequence>
<gene>
    <name evidence="2" type="ORF">SAMN05216480_10629</name>
</gene>
<protein>
    <submittedName>
        <fullName evidence="2">Uncharacterized protein</fullName>
    </submittedName>
</protein>
<dbReference type="EMBL" id="FPBK01000006">
    <property type="protein sequence ID" value="SFU52591.1"/>
    <property type="molecule type" value="Genomic_DNA"/>
</dbReference>
<dbReference type="RefSeq" id="WP_093024925.1">
    <property type="nucleotide sequence ID" value="NZ_FPBK01000006.1"/>
</dbReference>
<reference evidence="2 3" key="1">
    <citation type="submission" date="2016-10" db="EMBL/GenBank/DDBJ databases">
        <authorList>
            <person name="de Groot N.N."/>
        </authorList>
    </citation>
    <scope>NUCLEOTIDE SEQUENCE [LARGE SCALE GENOMIC DNA]</scope>
    <source>
        <strain evidence="2 3">CGMCC 1.12333</strain>
    </source>
</reference>
<evidence type="ECO:0000313" key="2">
    <source>
        <dbReference type="EMBL" id="SFU52591.1"/>
    </source>
</evidence>
<organism evidence="2 3">
    <name type="scientific">Pustulibacterium marinum</name>
    <dbReference type="NCBI Taxonomy" id="1224947"/>
    <lineage>
        <taxon>Bacteria</taxon>
        <taxon>Pseudomonadati</taxon>
        <taxon>Bacteroidota</taxon>
        <taxon>Flavobacteriia</taxon>
        <taxon>Flavobacteriales</taxon>
        <taxon>Flavobacteriaceae</taxon>
        <taxon>Pustulibacterium</taxon>
    </lineage>
</organism>
<keyword evidence="1" id="KW-0812">Transmembrane</keyword>
<keyword evidence="3" id="KW-1185">Reference proteome</keyword>